<evidence type="ECO:0000259" key="1">
    <source>
        <dbReference type="Pfam" id="PF09413"/>
    </source>
</evidence>
<gene>
    <name evidence="2" type="ordered locus">Kkor_1115</name>
</gene>
<dbReference type="KEGG" id="kko:Kkor_1115"/>
<dbReference type="RefSeq" id="WP_012801048.1">
    <property type="nucleotide sequence ID" value="NC_013166.1"/>
</dbReference>
<reference evidence="2 3" key="1">
    <citation type="journal article" date="2009" name="Stand. Genomic Sci.">
        <title>Complete genome sequence of Kangiella koreensis type strain (SW-125).</title>
        <authorList>
            <person name="Han C."/>
            <person name="Sikorski J."/>
            <person name="Lapidus A."/>
            <person name="Nolan M."/>
            <person name="Glavina Del Rio T."/>
            <person name="Tice H."/>
            <person name="Cheng J.F."/>
            <person name="Lucas S."/>
            <person name="Chen F."/>
            <person name="Copeland A."/>
            <person name="Ivanova N."/>
            <person name="Mavromatis K."/>
            <person name="Ovchinnikova G."/>
            <person name="Pati A."/>
            <person name="Bruce D."/>
            <person name="Goodwin L."/>
            <person name="Pitluck S."/>
            <person name="Chen A."/>
            <person name="Palaniappan K."/>
            <person name="Land M."/>
            <person name="Hauser L."/>
            <person name="Chang Y.J."/>
            <person name="Jeffries C.D."/>
            <person name="Chain P."/>
            <person name="Saunders E."/>
            <person name="Brettin T."/>
            <person name="Goker M."/>
            <person name="Tindall B.J."/>
            <person name="Bristow J."/>
            <person name="Eisen J.A."/>
            <person name="Markowitz V."/>
            <person name="Hugenholtz P."/>
            <person name="Kyrpides N.C."/>
            <person name="Klenk H.P."/>
            <person name="Detter J.C."/>
        </authorList>
    </citation>
    <scope>NUCLEOTIDE SEQUENCE [LARGE SCALE GENOMIC DNA]</scope>
    <source>
        <strain evidence="3">DSM 16069 / KCTC 12182 / SW-125</strain>
    </source>
</reference>
<organism evidence="2 3">
    <name type="scientific">Kangiella koreensis (strain DSM 16069 / JCM 12317 / KCTC 12182 / SW-125)</name>
    <dbReference type="NCBI Taxonomy" id="523791"/>
    <lineage>
        <taxon>Bacteria</taxon>
        <taxon>Pseudomonadati</taxon>
        <taxon>Pseudomonadota</taxon>
        <taxon>Gammaproteobacteria</taxon>
        <taxon>Kangiellales</taxon>
        <taxon>Kangiellaceae</taxon>
        <taxon>Kangiella</taxon>
    </lineage>
</organism>
<accession>C7RB92</accession>
<feature type="domain" description="DUF2007" evidence="1">
    <location>
        <begin position="1"/>
        <end position="66"/>
    </location>
</feature>
<dbReference type="EMBL" id="CP001707">
    <property type="protein sequence ID" value="ACV26534.1"/>
    <property type="molecule type" value="Genomic_DNA"/>
</dbReference>
<dbReference type="STRING" id="523791.Kkor_1115"/>
<protein>
    <recommendedName>
        <fullName evidence="1">DUF2007 domain-containing protein</fullName>
    </recommendedName>
</protein>
<dbReference type="AlphaFoldDB" id="C7RB92"/>
<proteinExistence type="predicted"/>
<dbReference type="InterPro" id="IPR011322">
    <property type="entry name" value="N-reg_PII-like_a/b"/>
</dbReference>
<dbReference type="Pfam" id="PF09413">
    <property type="entry name" value="DUF2007"/>
    <property type="match status" value="1"/>
</dbReference>
<evidence type="ECO:0000313" key="3">
    <source>
        <dbReference type="Proteomes" id="UP000001231"/>
    </source>
</evidence>
<evidence type="ECO:0000313" key="2">
    <source>
        <dbReference type="EMBL" id="ACV26534.1"/>
    </source>
</evidence>
<dbReference type="HOGENOM" id="CLU_2081657_0_0_6"/>
<dbReference type="InParanoid" id="C7RB92"/>
<dbReference type="Proteomes" id="UP000001231">
    <property type="component" value="Chromosome"/>
</dbReference>
<dbReference type="InterPro" id="IPR018551">
    <property type="entry name" value="DUF2007"/>
</dbReference>
<name>C7RB92_KANKD</name>
<dbReference type="OrthoDB" id="6197669at2"/>
<sequence length="117" mass="12640">MKIVYHAENAMDANILVGVLASADIYAQVRGAGMQGAVGEAAAMNNVKVWVHDEDYTEARDIVDGWQAAEFTADDADLFDAADDYHQEPAPTESHLVRDVCIAVAIVLLFVAATIEF</sequence>
<keyword evidence="3" id="KW-1185">Reference proteome</keyword>
<dbReference type="Gene3D" id="3.30.70.790">
    <property type="entry name" value="UreE, C-terminal domain"/>
    <property type="match status" value="1"/>
</dbReference>
<dbReference type="SUPFAM" id="SSF54913">
    <property type="entry name" value="GlnB-like"/>
    <property type="match status" value="1"/>
</dbReference>